<accession>A0A067TR49</accession>
<dbReference type="SUPFAM" id="SSF110395">
    <property type="entry name" value="CutC-like"/>
    <property type="match status" value="1"/>
</dbReference>
<evidence type="ECO:0000256" key="1">
    <source>
        <dbReference type="ARBA" id="ARBA00007768"/>
    </source>
</evidence>
<protein>
    <recommendedName>
        <fullName evidence="2">Copper homeostasis protein cutC homolog</fullName>
    </recommendedName>
</protein>
<dbReference type="InterPro" id="IPR036822">
    <property type="entry name" value="CutC-like_dom_sf"/>
</dbReference>
<dbReference type="InterPro" id="IPR005627">
    <property type="entry name" value="CutC-like"/>
</dbReference>
<dbReference type="Proteomes" id="UP000027222">
    <property type="component" value="Unassembled WGS sequence"/>
</dbReference>
<organism evidence="3 4">
    <name type="scientific">Galerina marginata (strain CBS 339.88)</name>
    <dbReference type="NCBI Taxonomy" id="685588"/>
    <lineage>
        <taxon>Eukaryota</taxon>
        <taxon>Fungi</taxon>
        <taxon>Dikarya</taxon>
        <taxon>Basidiomycota</taxon>
        <taxon>Agaricomycotina</taxon>
        <taxon>Agaricomycetes</taxon>
        <taxon>Agaricomycetidae</taxon>
        <taxon>Agaricales</taxon>
        <taxon>Agaricineae</taxon>
        <taxon>Strophariaceae</taxon>
        <taxon>Galerina</taxon>
    </lineage>
</organism>
<evidence type="ECO:0000313" key="4">
    <source>
        <dbReference type="Proteomes" id="UP000027222"/>
    </source>
</evidence>
<sequence>MAVIPGSLVIEVCVDSVQSAVAAVKAGADRLEICANLGAGGGTTPSFGLLKSIQKVVPDIPLMVMIRPRIGDFLYSKDDIAVMLEDIRVFKDFGNIHGFVVGALTKEGRVDIECMQLIVDEILPLEICFHRAFDMTKDPVQALSDIADIGGISRILTSGHKPKAPDGLPLLKQLFQIRKEVVEDDVWGLTIMPGSGINSKTLPPLLDALLPLGLREVHLSGGKWVSGEMYFKQADMGMGIDQNTEWGVWRTEEDEVRKTKEIAKAVWEKNFSGAEK</sequence>
<keyword evidence="4" id="KW-1185">Reference proteome</keyword>
<dbReference type="PANTHER" id="PTHR12598">
    <property type="entry name" value="COPPER HOMEOSTASIS PROTEIN CUTC"/>
    <property type="match status" value="1"/>
</dbReference>
<dbReference type="GO" id="GO:0005507">
    <property type="term" value="F:copper ion binding"/>
    <property type="evidence" value="ECO:0007669"/>
    <property type="project" value="TreeGrafter"/>
</dbReference>
<dbReference type="HOGENOM" id="CLU_050555_3_1_1"/>
<proteinExistence type="inferred from homology"/>
<dbReference type="EMBL" id="KL142367">
    <property type="protein sequence ID" value="KDR85695.1"/>
    <property type="molecule type" value="Genomic_DNA"/>
</dbReference>
<reference evidence="4" key="1">
    <citation type="journal article" date="2014" name="Proc. Natl. Acad. Sci. U.S.A.">
        <title>Extensive sampling of basidiomycete genomes demonstrates inadequacy of the white-rot/brown-rot paradigm for wood decay fungi.</title>
        <authorList>
            <person name="Riley R."/>
            <person name="Salamov A.A."/>
            <person name="Brown D.W."/>
            <person name="Nagy L.G."/>
            <person name="Floudas D."/>
            <person name="Held B.W."/>
            <person name="Levasseur A."/>
            <person name="Lombard V."/>
            <person name="Morin E."/>
            <person name="Otillar R."/>
            <person name="Lindquist E.A."/>
            <person name="Sun H."/>
            <person name="LaButti K.M."/>
            <person name="Schmutz J."/>
            <person name="Jabbour D."/>
            <person name="Luo H."/>
            <person name="Baker S.E."/>
            <person name="Pisabarro A.G."/>
            <person name="Walton J.D."/>
            <person name="Blanchette R.A."/>
            <person name="Henrissat B."/>
            <person name="Martin F."/>
            <person name="Cullen D."/>
            <person name="Hibbett D.S."/>
            <person name="Grigoriev I.V."/>
        </authorList>
    </citation>
    <scope>NUCLEOTIDE SEQUENCE [LARGE SCALE GENOMIC DNA]</scope>
    <source>
        <strain evidence="4">CBS 339.88</strain>
    </source>
</reference>
<evidence type="ECO:0000256" key="2">
    <source>
        <dbReference type="ARBA" id="ARBA00019014"/>
    </source>
</evidence>
<dbReference type="HAMAP" id="MF_00795">
    <property type="entry name" value="CutC"/>
    <property type="match status" value="1"/>
</dbReference>
<dbReference type="AlphaFoldDB" id="A0A067TR49"/>
<name>A0A067TR49_GALM3</name>
<comment type="similarity">
    <text evidence="1">Belongs to the CutC family.</text>
</comment>
<dbReference type="OrthoDB" id="7392499at2759"/>
<dbReference type="PANTHER" id="PTHR12598:SF0">
    <property type="entry name" value="COPPER HOMEOSTASIS PROTEIN CUTC HOMOLOG"/>
    <property type="match status" value="1"/>
</dbReference>
<evidence type="ECO:0000313" key="3">
    <source>
        <dbReference type="EMBL" id="KDR85695.1"/>
    </source>
</evidence>
<dbReference type="STRING" id="685588.A0A067TR49"/>
<dbReference type="Pfam" id="PF03932">
    <property type="entry name" value="CutC"/>
    <property type="match status" value="1"/>
</dbReference>
<dbReference type="Gene3D" id="3.20.20.380">
    <property type="entry name" value="Copper homeostasis (CutC) domain"/>
    <property type="match status" value="1"/>
</dbReference>
<gene>
    <name evidence="3" type="ORF">GALMADRAFT_234710</name>
</gene>